<feature type="region of interest" description="Disordered" evidence="1">
    <location>
        <begin position="1"/>
        <end position="37"/>
    </location>
</feature>
<feature type="compositionally biased region" description="Basic and acidic residues" evidence="1">
    <location>
        <begin position="507"/>
        <end position="526"/>
    </location>
</feature>
<evidence type="ECO:0000313" key="2">
    <source>
        <dbReference type="EMBL" id="CAK3800319.1"/>
    </source>
</evidence>
<feature type="region of interest" description="Disordered" evidence="1">
    <location>
        <begin position="256"/>
        <end position="556"/>
    </location>
</feature>
<protein>
    <submittedName>
        <fullName evidence="2">Uncharacterized protein</fullName>
    </submittedName>
</protein>
<dbReference type="EMBL" id="CAVMBE010000003">
    <property type="protein sequence ID" value="CAK3800319.1"/>
    <property type="molecule type" value="Genomic_DNA"/>
</dbReference>
<feature type="region of interest" description="Disordered" evidence="1">
    <location>
        <begin position="57"/>
        <end position="76"/>
    </location>
</feature>
<gene>
    <name evidence="2" type="ORF">LECACI_7A000849</name>
</gene>
<feature type="compositionally biased region" description="Basic and acidic residues" evidence="1">
    <location>
        <begin position="535"/>
        <end position="547"/>
    </location>
</feature>
<feature type="compositionally biased region" description="Basic residues" evidence="1">
    <location>
        <begin position="292"/>
        <end position="302"/>
    </location>
</feature>
<reference evidence="2" key="1">
    <citation type="submission" date="2023-11" db="EMBL/GenBank/DDBJ databases">
        <authorList>
            <person name="Alioto T."/>
            <person name="Alioto T."/>
            <person name="Gomez Garrido J."/>
        </authorList>
    </citation>
    <scope>NUCLEOTIDE SEQUENCE</scope>
</reference>
<feature type="compositionally biased region" description="Basic and acidic residues" evidence="1">
    <location>
        <begin position="389"/>
        <end position="440"/>
    </location>
</feature>
<sequence>MGHQFPETLRQGQFSDRLAGPDVNLNNAWDTYPNDSRGLGQTDARYRGYVLAKAESRNGDTPSWSRASKQPLPGSDEKLAAMSKKHRLETRRGPMAHFAELSSKQQALINRLRGMIQQSEWDAQAEWVLECVKRSIVRKSIFSQKGETRKLVVIFKKQDRQLTRPTQRLPSADLGQIPLRDIIDINEPADVDGLDFGYGPGRDVHHEGQRHVFDDPLRHDVYHNHRDVSYDQNRQFVQEPLHHNDHQQQYHDPIQGAMQGHDDQFDQPYGGHDGGMDQNLGYEPFAGDQPVKKKGKKGKKNKKDTGLGVQETDNQGAFDQAIGDQPYQNGPAPYDGNPFQPESRFNQPGAFERPPGMEAHDPRFSARNFLPDHHLSHSQSRSRSRSRRRDAEAEEARRERDRLERKVESLQDNIRLTERLHTNEKAMNEKLNEVIHKVDNWKPFPSQQRPDSSSSDHSLRDRDRDGFWSSPSPSGGSFTPPSSPPLSAVLEISGAPRGRRKVYHPPPRQDPRGYRSKRYQDDRALIEPHSSGQQRRVDYRDRDERRRSGSLGRAFPPVVPGVRHYYSHRRDQRPVLLHHARTYNNDYPSAPVADFPAGAEAFGGYGHLEGEREFDRRRARRGEMFEESRGRSRRGESVWV</sequence>
<name>A0AAI8YRV8_9PEZI</name>
<dbReference type="AlphaFoldDB" id="A0AAI8YRV8"/>
<feature type="compositionally biased region" description="Basic and acidic residues" evidence="1">
    <location>
        <begin position="457"/>
        <end position="466"/>
    </location>
</feature>
<feature type="compositionally biased region" description="Basic and acidic residues" evidence="1">
    <location>
        <begin position="358"/>
        <end position="375"/>
    </location>
</feature>
<proteinExistence type="predicted"/>
<evidence type="ECO:0000256" key="1">
    <source>
        <dbReference type="SAM" id="MobiDB-lite"/>
    </source>
</evidence>
<keyword evidence="3" id="KW-1185">Reference proteome</keyword>
<feature type="region of interest" description="Disordered" evidence="1">
    <location>
        <begin position="613"/>
        <end position="640"/>
    </location>
</feature>
<evidence type="ECO:0000313" key="3">
    <source>
        <dbReference type="Proteomes" id="UP001296104"/>
    </source>
</evidence>
<dbReference type="Proteomes" id="UP001296104">
    <property type="component" value="Unassembled WGS sequence"/>
</dbReference>
<feature type="compositionally biased region" description="Polar residues" evidence="1">
    <location>
        <begin position="59"/>
        <end position="68"/>
    </location>
</feature>
<accession>A0AAI8YRV8</accession>
<organism evidence="2 3">
    <name type="scientific">Lecanosticta acicola</name>
    <dbReference type="NCBI Taxonomy" id="111012"/>
    <lineage>
        <taxon>Eukaryota</taxon>
        <taxon>Fungi</taxon>
        <taxon>Dikarya</taxon>
        <taxon>Ascomycota</taxon>
        <taxon>Pezizomycotina</taxon>
        <taxon>Dothideomycetes</taxon>
        <taxon>Dothideomycetidae</taxon>
        <taxon>Mycosphaerellales</taxon>
        <taxon>Mycosphaerellaceae</taxon>
        <taxon>Lecanosticta</taxon>
    </lineage>
</organism>
<feature type="compositionally biased region" description="Low complexity" evidence="1">
    <location>
        <begin position="469"/>
        <end position="480"/>
    </location>
</feature>
<comment type="caution">
    <text evidence="2">The sequence shown here is derived from an EMBL/GenBank/DDBJ whole genome shotgun (WGS) entry which is preliminary data.</text>
</comment>